<evidence type="ECO:0000313" key="2">
    <source>
        <dbReference type="Proteomes" id="UP001497700"/>
    </source>
</evidence>
<gene>
    <name evidence="1" type="ORF">F4820DRAFT_464061</name>
</gene>
<organism evidence="1 2">
    <name type="scientific">Hypoxylon rubiginosum</name>
    <dbReference type="NCBI Taxonomy" id="110542"/>
    <lineage>
        <taxon>Eukaryota</taxon>
        <taxon>Fungi</taxon>
        <taxon>Dikarya</taxon>
        <taxon>Ascomycota</taxon>
        <taxon>Pezizomycotina</taxon>
        <taxon>Sordariomycetes</taxon>
        <taxon>Xylariomycetidae</taxon>
        <taxon>Xylariales</taxon>
        <taxon>Hypoxylaceae</taxon>
        <taxon>Hypoxylon</taxon>
    </lineage>
</organism>
<comment type="caution">
    <text evidence="1">The sequence shown here is derived from an EMBL/GenBank/DDBJ whole genome shotgun (WGS) entry which is preliminary data.</text>
</comment>
<dbReference type="EMBL" id="MU393535">
    <property type="protein sequence ID" value="KAI4862027.1"/>
    <property type="molecule type" value="Genomic_DNA"/>
</dbReference>
<accession>A0ACB9YRQ2</accession>
<name>A0ACB9YRQ2_9PEZI</name>
<sequence>MVSPQDTYASKTNPDPYDQIIVLSQKVINAGFKTMWKLAQADDDSPLKHFKKSIHGQYIDSDVGVPSVRLHVGSKEPMLHFLLSLTKGKLSVYESDESEDALEWDIKNWVLAFNVTINQKQVTKASDEYKKFQKRASLPESDFSLAQLFIDSSSSTSFNQDLTTFGEHSLDQLTPEARATVIEFINHWVTVMRESGSSILGYSAQREKGPNERERSCFSSVSVAIAILDRWRFTKNRQSDKSAKSAKSAKPAKLVK</sequence>
<protein>
    <submittedName>
        <fullName evidence="1">Uncharacterized protein</fullName>
    </submittedName>
</protein>
<proteinExistence type="predicted"/>
<evidence type="ECO:0000313" key="1">
    <source>
        <dbReference type="EMBL" id="KAI4862027.1"/>
    </source>
</evidence>
<keyword evidence="2" id="KW-1185">Reference proteome</keyword>
<reference evidence="1 2" key="1">
    <citation type="journal article" date="2022" name="New Phytol.">
        <title>Ecological generalism drives hyperdiversity of secondary metabolite gene clusters in xylarialean endophytes.</title>
        <authorList>
            <person name="Franco M.E.E."/>
            <person name="Wisecaver J.H."/>
            <person name="Arnold A.E."/>
            <person name="Ju Y.M."/>
            <person name="Slot J.C."/>
            <person name="Ahrendt S."/>
            <person name="Moore L.P."/>
            <person name="Eastman K.E."/>
            <person name="Scott K."/>
            <person name="Konkel Z."/>
            <person name="Mondo S.J."/>
            <person name="Kuo A."/>
            <person name="Hayes R.D."/>
            <person name="Haridas S."/>
            <person name="Andreopoulos B."/>
            <person name="Riley R."/>
            <person name="LaButti K."/>
            <person name="Pangilinan J."/>
            <person name="Lipzen A."/>
            <person name="Amirebrahimi M."/>
            <person name="Yan J."/>
            <person name="Adam C."/>
            <person name="Keymanesh K."/>
            <person name="Ng V."/>
            <person name="Louie K."/>
            <person name="Northen T."/>
            <person name="Drula E."/>
            <person name="Henrissat B."/>
            <person name="Hsieh H.M."/>
            <person name="Youens-Clark K."/>
            <person name="Lutzoni F."/>
            <person name="Miadlikowska J."/>
            <person name="Eastwood D.C."/>
            <person name="Hamelin R.C."/>
            <person name="Grigoriev I.V."/>
            <person name="U'Ren J.M."/>
        </authorList>
    </citation>
    <scope>NUCLEOTIDE SEQUENCE [LARGE SCALE GENOMIC DNA]</scope>
    <source>
        <strain evidence="1 2">CBS 119005</strain>
    </source>
</reference>
<dbReference type="Proteomes" id="UP001497700">
    <property type="component" value="Unassembled WGS sequence"/>
</dbReference>